<accession>A0A0F9BGU5</accession>
<gene>
    <name evidence="1" type="ORF">LCGC14_2448810</name>
</gene>
<reference evidence="1" key="1">
    <citation type="journal article" date="2015" name="Nature">
        <title>Complex archaea that bridge the gap between prokaryotes and eukaryotes.</title>
        <authorList>
            <person name="Spang A."/>
            <person name="Saw J.H."/>
            <person name="Jorgensen S.L."/>
            <person name="Zaremba-Niedzwiedzka K."/>
            <person name="Martijn J."/>
            <person name="Lind A.E."/>
            <person name="van Eijk R."/>
            <person name="Schleper C."/>
            <person name="Guy L."/>
            <person name="Ettema T.J."/>
        </authorList>
    </citation>
    <scope>NUCLEOTIDE SEQUENCE</scope>
</reference>
<evidence type="ECO:0000313" key="1">
    <source>
        <dbReference type="EMBL" id="KKL21104.1"/>
    </source>
</evidence>
<organism evidence="1">
    <name type="scientific">marine sediment metagenome</name>
    <dbReference type="NCBI Taxonomy" id="412755"/>
    <lineage>
        <taxon>unclassified sequences</taxon>
        <taxon>metagenomes</taxon>
        <taxon>ecological metagenomes</taxon>
    </lineage>
</organism>
<name>A0A0F9BGU5_9ZZZZ</name>
<dbReference type="EMBL" id="LAZR01037853">
    <property type="protein sequence ID" value="KKL21104.1"/>
    <property type="molecule type" value="Genomic_DNA"/>
</dbReference>
<protein>
    <submittedName>
        <fullName evidence="1">Uncharacterized protein</fullName>
    </submittedName>
</protein>
<dbReference type="AlphaFoldDB" id="A0A0F9BGU5"/>
<comment type="caution">
    <text evidence="1">The sequence shown here is derived from an EMBL/GenBank/DDBJ whole genome shotgun (WGS) entry which is preliminary data.</text>
</comment>
<proteinExistence type="predicted"/>
<sequence length="100" mass="12039">MNKKAETLKEEDLFYAFVRLNMPEGEPEFWIVPSFTVAPVIKESCEIYMKTPKKNGSAHKETKMREFYLIPRPNFPDDWEEQLKFFKGNIRMLEEFVYHI</sequence>